<evidence type="ECO:0000313" key="2">
    <source>
        <dbReference type="Proteomes" id="UP000824238"/>
    </source>
</evidence>
<name>A0A9D1DKA7_9FIRM</name>
<gene>
    <name evidence="1" type="ORF">IAD36_01920</name>
</gene>
<comment type="caution">
    <text evidence="1">The sequence shown here is derived from an EMBL/GenBank/DDBJ whole genome shotgun (WGS) entry which is preliminary data.</text>
</comment>
<reference evidence="1" key="2">
    <citation type="journal article" date="2021" name="PeerJ">
        <title>Extensive microbial diversity within the chicken gut microbiome revealed by metagenomics and culture.</title>
        <authorList>
            <person name="Gilroy R."/>
            <person name="Ravi A."/>
            <person name="Getino M."/>
            <person name="Pursley I."/>
            <person name="Horton D.L."/>
            <person name="Alikhan N.F."/>
            <person name="Baker D."/>
            <person name="Gharbi K."/>
            <person name="Hall N."/>
            <person name="Watson M."/>
            <person name="Adriaenssens E.M."/>
            <person name="Foster-Nyarko E."/>
            <person name="Jarju S."/>
            <person name="Secka A."/>
            <person name="Antonio M."/>
            <person name="Oren A."/>
            <person name="Chaudhuri R.R."/>
            <person name="La Ragione R."/>
            <person name="Hildebrand F."/>
            <person name="Pallen M.J."/>
        </authorList>
    </citation>
    <scope>NUCLEOTIDE SEQUENCE</scope>
    <source>
        <strain evidence="1">ChiGjej3B3-7149</strain>
    </source>
</reference>
<reference evidence="1" key="1">
    <citation type="submission" date="2020-10" db="EMBL/GenBank/DDBJ databases">
        <authorList>
            <person name="Gilroy R."/>
        </authorList>
    </citation>
    <scope>NUCLEOTIDE SEQUENCE</scope>
    <source>
        <strain evidence="1">ChiGjej3B3-7149</strain>
    </source>
</reference>
<organism evidence="1 2">
    <name type="scientific">Candidatus Scatomorpha intestinigallinarum</name>
    <dbReference type="NCBI Taxonomy" id="2840923"/>
    <lineage>
        <taxon>Bacteria</taxon>
        <taxon>Bacillati</taxon>
        <taxon>Bacillota</taxon>
        <taxon>Clostridia</taxon>
        <taxon>Eubacteriales</taxon>
        <taxon>Candidatus Scatomorpha</taxon>
    </lineage>
</organism>
<evidence type="ECO:0000313" key="1">
    <source>
        <dbReference type="EMBL" id="HIR54343.1"/>
    </source>
</evidence>
<dbReference type="Proteomes" id="UP000824238">
    <property type="component" value="Unassembled WGS sequence"/>
</dbReference>
<sequence length="121" mass="13774">MARPKKETAQQLRERIERYFSRREAEGRFPTEAGMLLELGMSEAEYAERMEDGRYRPELERARLRRMDWLENQMVTESGRATGCMNALKQEKNGGYADKAGAGSEKRLVIRLEGVGSGAAE</sequence>
<dbReference type="EMBL" id="DVHH01000053">
    <property type="protein sequence ID" value="HIR54343.1"/>
    <property type="molecule type" value="Genomic_DNA"/>
</dbReference>
<dbReference type="AlphaFoldDB" id="A0A9D1DKA7"/>
<proteinExistence type="predicted"/>
<accession>A0A9D1DKA7</accession>
<protein>
    <submittedName>
        <fullName evidence="1">Uncharacterized protein</fullName>
    </submittedName>
</protein>